<dbReference type="OrthoDB" id="9772170at2"/>
<dbReference type="SUPFAM" id="SSF53448">
    <property type="entry name" value="Nucleotide-diphospho-sugar transferases"/>
    <property type="match status" value="1"/>
</dbReference>
<sequence length="516" mass="58193">MTSSPFLGADPTTVPLSAKLVSCPLRSVFFRATFEHYFAAFCNMANESEVGAKSARDSRPCISVVIPAFNNATFIEQALQSVFDQNVGNTEIIVVDDGSTDNTAEVLARFSDRIQVIRQSNSGSAVARNVGLRETTGDYVAFLDADDWFLPGKFVHQSEILDANPDLGAVHSGWNITDENGAVTKVIEPWIDAPELDLNTWLVHKPAKLGSMLFRRDWLERVGGFDPELLQSQDVDLLLRLSLAGCTFQWQKASTLCYRRHSFSTIRRNGLDQVKYATIVLDKFYRNPLVPTAIQRNKRSVRYYSSMWLAWHLFHIENTEAAAQQLQRTRSYSRNDGRRIAHDCLYHFASWTEAAGSDPEEVRKMIGAFGTLGDESQSDSNELTASLHWWISVWRHYLSEKSPNAKSQLHNSPPLDLGPLLVQVGFYLRTSTVPTPVQTVDRFWKDAMSTGRPQSTEQHRAAELYMTLCGRAVYSGDWRIASRALLRTIQFGWHPKAWPGIVRTIKSLLVELQNSK</sequence>
<dbReference type="Proteomes" id="UP000001025">
    <property type="component" value="Chromosome"/>
</dbReference>
<dbReference type="PANTHER" id="PTHR43685:SF11">
    <property type="entry name" value="GLYCOSYLTRANSFERASE TAGX-RELATED"/>
    <property type="match status" value="1"/>
</dbReference>
<protein>
    <submittedName>
        <fullName evidence="2">Glycosyl transferase</fullName>
    </submittedName>
</protein>
<evidence type="ECO:0000313" key="2">
    <source>
        <dbReference type="EMBL" id="CAD76377.1"/>
    </source>
</evidence>
<dbReference type="EMBL" id="BX294150">
    <property type="protein sequence ID" value="CAD76377.1"/>
    <property type="molecule type" value="Genomic_DNA"/>
</dbReference>
<dbReference type="GO" id="GO:0016757">
    <property type="term" value="F:glycosyltransferase activity"/>
    <property type="evidence" value="ECO:0000318"/>
    <property type="project" value="GO_Central"/>
</dbReference>
<accession>Q7ULA0</accession>
<dbReference type="PATRIC" id="fig|243090.15.peg.4632"/>
<dbReference type="Gene3D" id="3.90.550.10">
    <property type="entry name" value="Spore Coat Polysaccharide Biosynthesis Protein SpsA, Chain A"/>
    <property type="match status" value="1"/>
</dbReference>
<name>Q7ULA0_RHOBA</name>
<dbReference type="EnsemblBacteria" id="CAD76377">
    <property type="protein sequence ID" value="CAD76377"/>
    <property type="gene ID" value="RB9637"/>
</dbReference>
<proteinExistence type="predicted"/>
<dbReference type="Pfam" id="PF00535">
    <property type="entry name" value="Glycos_transf_2"/>
    <property type="match status" value="1"/>
</dbReference>
<dbReference type="STRING" id="243090.RB9637"/>
<organism evidence="2 3">
    <name type="scientific">Rhodopirellula baltica (strain DSM 10527 / NCIMB 13988 / SH1)</name>
    <dbReference type="NCBI Taxonomy" id="243090"/>
    <lineage>
        <taxon>Bacteria</taxon>
        <taxon>Pseudomonadati</taxon>
        <taxon>Planctomycetota</taxon>
        <taxon>Planctomycetia</taxon>
        <taxon>Pirellulales</taxon>
        <taxon>Pirellulaceae</taxon>
        <taxon>Rhodopirellula</taxon>
    </lineage>
</organism>
<dbReference type="HOGENOM" id="CLU_527721_0_0_0"/>
<dbReference type="InParanoid" id="Q7ULA0"/>
<feature type="domain" description="Glycosyltransferase 2-like" evidence="1">
    <location>
        <begin position="63"/>
        <end position="222"/>
    </location>
</feature>
<dbReference type="KEGG" id="rba:RB9637"/>
<dbReference type="AlphaFoldDB" id="Q7ULA0"/>
<dbReference type="RefSeq" id="WP_011122401.1">
    <property type="nucleotide sequence ID" value="NC_005027.1"/>
</dbReference>
<dbReference type="CAZy" id="GT2">
    <property type="family name" value="Glycosyltransferase Family 2"/>
</dbReference>
<dbReference type="InterPro" id="IPR050834">
    <property type="entry name" value="Glycosyltransf_2"/>
</dbReference>
<evidence type="ECO:0000313" key="3">
    <source>
        <dbReference type="Proteomes" id="UP000001025"/>
    </source>
</evidence>
<dbReference type="PANTHER" id="PTHR43685">
    <property type="entry name" value="GLYCOSYLTRANSFERASE"/>
    <property type="match status" value="1"/>
</dbReference>
<reference evidence="2 3" key="1">
    <citation type="journal article" date="2003" name="Proc. Natl. Acad. Sci. U.S.A.">
        <title>Complete genome sequence of the marine planctomycete Pirellula sp. strain 1.</title>
        <authorList>
            <person name="Gloeckner F.O."/>
            <person name="Kube M."/>
            <person name="Bauer M."/>
            <person name="Teeling H."/>
            <person name="Lombardot T."/>
            <person name="Ludwig W."/>
            <person name="Gade D."/>
            <person name="Beck A."/>
            <person name="Borzym K."/>
            <person name="Heitmann K."/>
            <person name="Rabus R."/>
            <person name="Schlesner H."/>
            <person name="Amann R."/>
            <person name="Reinhardt R."/>
        </authorList>
    </citation>
    <scope>NUCLEOTIDE SEQUENCE [LARGE SCALE GENOMIC DNA]</scope>
    <source>
        <strain evidence="3">DSM 10527 / NCIMB 13988 / SH1</strain>
    </source>
</reference>
<gene>
    <name evidence="2" type="ordered locus">RB9637</name>
</gene>
<dbReference type="eggNOG" id="COG1216">
    <property type="taxonomic scope" value="Bacteria"/>
</dbReference>
<dbReference type="InterPro" id="IPR001173">
    <property type="entry name" value="Glyco_trans_2-like"/>
</dbReference>
<dbReference type="InterPro" id="IPR029044">
    <property type="entry name" value="Nucleotide-diphossugar_trans"/>
</dbReference>
<keyword evidence="2" id="KW-0808">Transferase</keyword>
<keyword evidence="3" id="KW-1185">Reference proteome</keyword>
<evidence type="ECO:0000259" key="1">
    <source>
        <dbReference type="Pfam" id="PF00535"/>
    </source>
</evidence>